<evidence type="ECO:0008006" key="6">
    <source>
        <dbReference type="Google" id="ProtNLM"/>
    </source>
</evidence>
<comment type="similarity">
    <text evidence="1">Belongs to the bacterial ribosomal protein bL19 family.</text>
</comment>
<proteinExistence type="inferred from homology"/>
<evidence type="ECO:0000256" key="1">
    <source>
        <dbReference type="ARBA" id="ARBA00005781"/>
    </source>
</evidence>
<organism evidence="4 5">
    <name type="scientific">Cyanidium caldarium</name>
    <name type="common">Red alga</name>
    <dbReference type="NCBI Taxonomy" id="2771"/>
    <lineage>
        <taxon>Eukaryota</taxon>
        <taxon>Rhodophyta</taxon>
        <taxon>Bangiophyceae</taxon>
        <taxon>Cyanidiales</taxon>
        <taxon>Cyanidiaceae</taxon>
        <taxon>Cyanidium</taxon>
    </lineage>
</organism>
<name>A0AAV9J078_CYACA</name>
<protein>
    <recommendedName>
        <fullName evidence="6">50S ribosomal protein L19</fullName>
    </recommendedName>
</protein>
<dbReference type="GO" id="GO:0003735">
    <property type="term" value="F:structural constituent of ribosome"/>
    <property type="evidence" value="ECO:0007669"/>
    <property type="project" value="InterPro"/>
</dbReference>
<keyword evidence="2" id="KW-0689">Ribosomal protein</keyword>
<dbReference type="Proteomes" id="UP001301350">
    <property type="component" value="Unassembled WGS sequence"/>
</dbReference>
<dbReference type="Gene3D" id="2.30.30.790">
    <property type="match status" value="1"/>
</dbReference>
<evidence type="ECO:0000313" key="4">
    <source>
        <dbReference type="EMBL" id="KAK4537967.1"/>
    </source>
</evidence>
<evidence type="ECO:0000256" key="3">
    <source>
        <dbReference type="ARBA" id="ARBA00023274"/>
    </source>
</evidence>
<comment type="caution">
    <text evidence="4">The sequence shown here is derived from an EMBL/GenBank/DDBJ whole genome shotgun (WGS) entry which is preliminary data.</text>
</comment>
<dbReference type="InterPro" id="IPR008991">
    <property type="entry name" value="Translation_prot_SH3-like_sf"/>
</dbReference>
<dbReference type="GO" id="GO:0006412">
    <property type="term" value="P:translation"/>
    <property type="evidence" value="ECO:0007669"/>
    <property type="project" value="InterPro"/>
</dbReference>
<dbReference type="PANTHER" id="PTHR15680">
    <property type="entry name" value="RIBOSOMAL PROTEIN L19"/>
    <property type="match status" value="1"/>
</dbReference>
<dbReference type="SUPFAM" id="SSF50104">
    <property type="entry name" value="Translation proteins SH3-like domain"/>
    <property type="match status" value="1"/>
</dbReference>
<evidence type="ECO:0000256" key="2">
    <source>
        <dbReference type="ARBA" id="ARBA00022980"/>
    </source>
</evidence>
<evidence type="ECO:0000313" key="5">
    <source>
        <dbReference type="Proteomes" id="UP001301350"/>
    </source>
</evidence>
<dbReference type="InterPro" id="IPR001857">
    <property type="entry name" value="Ribosomal_bL19"/>
</dbReference>
<sequence>MQSLLRRTAALFAKYKRQHRASGGPIRLELNEPYWQPGMPVPRFPKRKRPVKRAKSLLLELDRAERERLSASGAASHGPMLSALRAGDVVQLRLRTSMQPDAPTRELVGMCIACRHRGINSTFQIRNVYDGEAVEHGFFAYSPMIAEARVVDSREYRQSKLWYLRKRPIRESMVRVPPSALKSPPGG</sequence>
<dbReference type="GO" id="GO:0005762">
    <property type="term" value="C:mitochondrial large ribosomal subunit"/>
    <property type="evidence" value="ECO:0007669"/>
    <property type="project" value="TreeGrafter"/>
</dbReference>
<dbReference type="EMBL" id="JANCYW010000015">
    <property type="protein sequence ID" value="KAK4537967.1"/>
    <property type="molecule type" value="Genomic_DNA"/>
</dbReference>
<reference evidence="4 5" key="1">
    <citation type="submission" date="2022-07" db="EMBL/GenBank/DDBJ databases">
        <title>Genome-wide signatures of adaptation to extreme environments.</title>
        <authorList>
            <person name="Cho C.H."/>
            <person name="Yoon H.S."/>
        </authorList>
    </citation>
    <scope>NUCLEOTIDE SEQUENCE [LARGE SCALE GENOMIC DNA]</scope>
    <source>
        <strain evidence="4 5">DBV 063 E5</strain>
    </source>
</reference>
<dbReference type="InterPro" id="IPR038657">
    <property type="entry name" value="Ribosomal_bL19_sf"/>
</dbReference>
<keyword evidence="5" id="KW-1185">Reference proteome</keyword>
<dbReference type="PANTHER" id="PTHR15680:SF9">
    <property type="entry name" value="LARGE RIBOSOMAL SUBUNIT PROTEIN BL19M"/>
    <property type="match status" value="1"/>
</dbReference>
<gene>
    <name evidence="4" type="ORF">CDCA_CDCA15G3992</name>
</gene>
<keyword evidence="3" id="KW-0687">Ribonucleoprotein</keyword>
<accession>A0AAV9J078</accession>
<dbReference type="AlphaFoldDB" id="A0AAV9J078"/>
<dbReference type="Pfam" id="PF01245">
    <property type="entry name" value="Ribosomal_L19"/>
    <property type="match status" value="1"/>
</dbReference>